<accession>E3LXA4</accession>
<evidence type="ECO:0000256" key="1">
    <source>
        <dbReference type="SAM" id="Phobius"/>
    </source>
</evidence>
<gene>
    <name evidence="2" type="ORF">CRE_03819</name>
</gene>
<sequence length="258" mass="29108">MDSFKKLQSKVFTSVSSIRKPDESADEQLYNTKRCFIHVNHLSIAIAVVELSILAYQVNLKFYNCVILIIPKPCFSIHIESCYFQIFNGSWMNSEHAMIFIIAAILFLLVIGLLFVAIFFQIGNFLIPHIVMQILLILCFLGLTFATLYALFHGATFQLLVVITNPQIAADSMTLLPAPMISTNVVSGFLVGLLIIFAFIYILIAILNTWCMYVVIDSYQLLKGQKNQTRAPSVEEYCAPKTIQLSLYPNQIVQATDF</sequence>
<protein>
    <submittedName>
        <fullName evidence="2">Uncharacterized protein</fullName>
    </submittedName>
</protein>
<dbReference type="OMA" id="VEEYCAP"/>
<feature type="transmembrane region" description="Helical" evidence="1">
    <location>
        <begin position="134"/>
        <end position="152"/>
    </location>
</feature>
<dbReference type="OrthoDB" id="5817136at2759"/>
<keyword evidence="1" id="KW-0472">Membrane</keyword>
<dbReference type="Proteomes" id="UP000008281">
    <property type="component" value="Unassembled WGS sequence"/>
</dbReference>
<feature type="transmembrane region" description="Helical" evidence="1">
    <location>
        <begin position="189"/>
        <end position="216"/>
    </location>
</feature>
<dbReference type="eggNOG" id="ENOG502TGHS">
    <property type="taxonomic scope" value="Eukaryota"/>
</dbReference>
<dbReference type="AlphaFoldDB" id="E3LXA4"/>
<evidence type="ECO:0000313" key="2">
    <source>
        <dbReference type="EMBL" id="EFO84745.1"/>
    </source>
</evidence>
<keyword evidence="1" id="KW-1133">Transmembrane helix</keyword>
<keyword evidence="1" id="KW-0812">Transmembrane</keyword>
<dbReference type="HOGENOM" id="CLU_1205693_0_0_1"/>
<dbReference type="EMBL" id="DS268418">
    <property type="protein sequence ID" value="EFO84745.1"/>
    <property type="molecule type" value="Genomic_DNA"/>
</dbReference>
<dbReference type="FunCoup" id="E3LXA4">
    <property type="interactions" value="351"/>
</dbReference>
<keyword evidence="3" id="KW-1185">Reference proteome</keyword>
<dbReference type="PANTHER" id="PTHR34851">
    <property type="entry name" value="PROTEIN CBG05235-RELATED"/>
    <property type="match status" value="1"/>
</dbReference>
<reference evidence="2" key="1">
    <citation type="submission" date="2007-07" db="EMBL/GenBank/DDBJ databases">
        <title>PCAP assembly of the Caenorhabditis remanei genome.</title>
        <authorList>
            <consortium name="The Caenorhabditis remanei Sequencing Consortium"/>
            <person name="Wilson R.K."/>
        </authorList>
    </citation>
    <scope>NUCLEOTIDE SEQUENCE [LARGE SCALE GENOMIC DNA]</scope>
    <source>
        <strain evidence="2">PB4641</strain>
    </source>
</reference>
<organism evidence="3">
    <name type="scientific">Caenorhabditis remanei</name>
    <name type="common">Caenorhabditis vulgaris</name>
    <dbReference type="NCBI Taxonomy" id="31234"/>
    <lineage>
        <taxon>Eukaryota</taxon>
        <taxon>Metazoa</taxon>
        <taxon>Ecdysozoa</taxon>
        <taxon>Nematoda</taxon>
        <taxon>Chromadorea</taxon>
        <taxon>Rhabditida</taxon>
        <taxon>Rhabditina</taxon>
        <taxon>Rhabditomorpha</taxon>
        <taxon>Rhabditoidea</taxon>
        <taxon>Rhabditidae</taxon>
        <taxon>Peloderinae</taxon>
        <taxon>Caenorhabditis</taxon>
    </lineage>
</organism>
<feature type="transmembrane region" description="Helical" evidence="1">
    <location>
        <begin position="97"/>
        <end position="122"/>
    </location>
</feature>
<dbReference type="InParanoid" id="E3LXA4"/>
<evidence type="ECO:0000313" key="3">
    <source>
        <dbReference type="Proteomes" id="UP000008281"/>
    </source>
</evidence>
<proteinExistence type="predicted"/>
<dbReference type="PANTHER" id="PTHR34851:SF4">
    <property type="entry name" value="MARVEL DOMAIN-CONTAINING PROTEIN"/>
    <property type="match status" value="1"/>
</dbReference>
<name>E3LXA4_CAERE</name>